<accession>A0A1U7J050</accession>
<dbReference type="EMBL" id="MRCG01000020">
    <property type="protein sequence ID" value="OKH44854.1"/>
    <property type="molecule type" value="Genomic_DNA"/>
</dbReference>
<dbReference type="Proteomes" id="UP000185557">
    <property type="component" value="Unassembled WGS sequence"/>
</dbReference>
<proteinExistence type="predicted"/>
<organism evidence="1 2">
    <name type="scientific">Phormidium tenue NIES-30</name>
    <dbReference type="NCBI Taxonomy" id="549789"/>
    <lineage>
        <taxon>Bacteria</taxon>
        <taxon>Bacillati</taxon>
        <taxon>Cyanobacteriota</taxon>
        <taxon>Cyanophyceae</taxon>
        <taxon>Oscillatoriophycideae</taxon>
        <taxon>Oscillatoriales</taxon>
        <taxon>Oscillatoriaceae</taxon>
        <taxon>Phormidium</taxon>
    </lineage>
</organism>
<dbReference type="OrthoDB" id="5952844at2"/>
<reference evidence="1 2" key="1">
    <citation type="submission" date="2016-11" db="EMBL/GenBank/DDBJ databases">
        <title>Draft Genome Sequences of Nine Cyanobacterial Strains from Diverse Habitats.</title>
        <authorList>
            <person name="Zhu T."/>
            <person name="Hou S."/>
            <person name="Lu X."/>
            <person name="Hess W.R."/>
        </authorList>
    </citation>
    <scope>NUCLEOTIDE SEQUENCE [LARGE SCALE GENOMIC DNA]</scope>
    <source>
        <strain evidence="1 2">NIES-30</strain>
    </source>
</reference>
<evidence type="ECO:0000313" key="1">
    <source>
        <dbReference type="EMBL" id="OKH44854.1"/>
    </source>
</evidence>
<protein>
    <submittedName>
        <fullName evidence="1">Uncharacterized protein</fullName>
    </submittedName>
</protein>
<name>A0A1U7J050_9CYAN</name>
<gene>
    <name evidence="1" type="ORF">NIES30_21560</name>
</gene>
<dbReference type="AlphaFoldDB" id="A0A1U7J050"/>
<dbReference type="RefSeq" id="WP_073610523.1">
    <property type="nucleotide sequence ID" value="NZ_MRCG01000020.1"/>
</dbReference>
<comment type="caution">
    <text evidence="1">The sequence shown here is derived from an EMBL/GenBank/DDBJ whole genome shotgun (WGS) entry which is preliminary data.</text>
</comment>
<sequence>MPYQNISADLSTADLNEIKAALATIQQKMPFLVNLTAEERRRLYKMGDKSLAFVSNSLTAAQANPDILPASFDTAELARDYQLATVLSELRLNLRQMTEKVDDTLLAVGSEAMTSSLSVYDYVKAAAKRQPGLKAVAAQLGERFKSMRQKAEKVDVMAEARP</sequence>
<dbReference type="STRING" id="549789.NIES30_21560"/>
<evidence type="ECO:0000313" key="2">
    <source>
        <dbReference type="Proteomes" id="UP000185557"/>
    </source>
</evidence>
<keyword evidence="2" id="KW-1185">Reference proteome</keyword>